<organism evidence="5 6">
    <name type="scientific">Apiospora arundinis</name>
    <dbReference type="NCBI Taxonomy" id="335852"/>
    <lineage>
        <taxon>Eukaryota</taxon>
        <taxon>Fungi</taxon>
        <taxon>Dikarya</taxon>
        <taxon>Ascomycota</taxon>
        <taxon>Pezizomycotina</taxon>
        <taxon>Sordariomycetes</taxon>
        <taxon>Xylariomycetidae</taxon>
        <taxon>Amphisphaeriales</taxon>
        <taxon>Apiosporaceae</taxon>
        <taxon>Apiospora</taxon>
    </lineage>
</organism>
<dbReference type="EMBL" id="JAPCWZ010000010">
    <property type="protein sequence ID" value="KAK8848498.1"/>
    <property type="molecule type" value="Genomic_DNA"/>
</dbReference>
<keyword evidence="6" id="KW-1185">Reference proteome</keyword>
<feature type="domain" description="Fungal STAND N-terminal Goodbye" evidence="3">
    <location>
        <begin position="59"/>
        <end position="162"/>
    </location>
</feature>
<evidence type="ECO:0000256" key="1">
    <source>
        <dbReference type="ARBA" id="ARBA00022737"/>
    </source>
</evidence>
<feature type="region of interest" description="Disordered" evidence="2">
    <location>
        <begin position="630"/>
        <end position="668"/>
    </location>
</feature>
<feature type="region of interest" description="Disordered" evidence="2">
    <location>
        <begin position="1479"/>
        <end position="1532"/>
    </location>
</feature>
<dbReference type="Pfam" id="PF24883">
    <property type="entry name" value="NPHP3_N"/>
    <property type="match status" value="1"/>
</dbReference>
<comment type="caution">
    <text evidence="5">The sequence shown here is derived from an EMBL/GenBank/DDBJ whole genome shotgun (WGS) entry which is preliminary data.</text>
</comment>
<evidence type="ECO:0000313" key="6">
    <source>
        <dbReference type="Proteomes" id="UP001390339"/>
    </source>
</evidence>
<dbReference type="Proteomes" id="UP001390339">
    <property type="component" value="Unassembled WGS sequence"/>
</dbReference>
<dbReference type="PANTHER" id="PTHR10039:SF17">
    <property type="entry name" value="FUNGAL STAND N-TERMINAL GOODBYE DOMAIN-CONTAINING PROTEIN-RELATED"/>
    <property type="match status" value="1"/>
</dbReference>
<evidence type="ECO:0000259" key="4">
    <source>
        <dbReference type="Pfam" id="PF24883"/>
    </source>
</evidence>
<feature type="compositionally biased region" description="Low complexity" evidence="2">
    <location>
        <begin position="1512"/>
        <end position="1531"/>
    </location>
</feature>
<reference evidence="5 6" key="1">
    <citation type="journal article" date="2024" name="IMA Fungus">
        <title>Apiospora arundinis, a panoply of carbohydrate-active enzymes and secondary metabolites.</title>
        <authorList>
            <person name="Sorensen T."/>
            <person name="Petersen C."/>
            <person name="Muurmann A.T."/>
            <person name="Christiansen J.V."/>
            <person name="Brundto M.L."/>
            <person name="Overgaard C.K."/>
            <person name="Boysen A.T."/>
            <person name="Wollenberg R.D."/>
            <person name="Larsen T.O."/>
            <person name="Sorensen J.L."/>
            <person name="Nielsen K.L."/>
            <person name="Sondergaard T.E."/>
        </authorList>
    </citation>
    <scope>NUCLEOTIDE SEQUENCE [LARGE SCALE GENOMIC DNA]</scope>
    <source>
        <strain evidence="5 6">AAU 773</strain>
    </source>
</reference>
<feature type="compositionally biased region" description="Low complexity" evidence="2">
    <location>
        <begin position="653"/>
        <end position="664"/>
    </location>
</feature>
<keyword evidence="1" id="KW-0677">Repeat</keyword>
<gene>
    <name evidence="5" type="ORF">PGQ11_014978</name>
</gene>
<accession>A0ABR2HJY3</accession>
<protein>
    <submittedName>
        <fullName evidence="5">Nacht and tpr domain containing protein</fullName>
    </submittedName>
</protein>
<dbReference type="InterPro" id="IPR056884">
    <property type="entry name" value="NPHP3-like_N"/>
</dbReference>
<dbReference type="PANTHER" id="PTHR10039">
    <property type="entry name" value="AMELOGENIN"/>
    <property type="match status" value="1"/>
</dbReference>
<evidence type="ECO:0000259" key="3">
    <source>
        <dbReference type="Pfam" id="PF17109"/>
    </source>
</evidence>
<evidence type="ECO:0000313" key="5">
    <source>
        <dbReference type="EMBL" id="KAK8848498.1"/>
    </source>
</evidence>
<sequence length="1657" mass="185971">MAPMTTAISTGGAIGVAKDSNTILSPTGADAARAAAQKEIDAIWAQVQDRVLQLAARQKTQVRKNIGINDVLRYVDEVQHSEKDKSEKFGWFKTAVGNTLQCIQTIGGIVSSGASQVFGPTDMCFNALTFVIAAWQGYEGMFENLAELLERCSNFLERLDYYNNKMDVRLTRVACQNLQLFVEICDHSIRLRKKHVKAFAFMKRLFLNDDNISGLLGMMDKLNNKENLLVNAQTYKIVSDSAGDIKLILEGQKEQKKEDDAKKWRKTIAKVLGFPNSALGTDGEPYPTWQRTFDARKDKLIEGTGNWILDQPVFVDWTKAEESTNPFLVIEGAQNSGKTSLMANTLRLLRKGERINTTSRTVSAYFFADAEKRKLLDGEKTDILEVVTRTMLWQIATSFEAMTKSMAQIAEKTLEFQNTVDMWQQLFIGNKERLNNGTSFLFFIDAGASDMKELEALLQKLGSITDGKRVQIMLSASPQTKEQLSEKLGSSIGVIPISDFNSPDIELYINGRLDEMPILKDVKRAGISEWRKIIFDTLRQKCEGDYFKLRSNLKDLERVDLVDDIYEVLDNAGKSRAAQIEAALKNLNSVRTPKEIDEINEIMLWIKDGRDFLPVEAMESIVAIKHRRTAHLRGHNNAPPAPTFRRRKTGQSAEATETTETTVAGKKSAAPSSNLTVSLLPFKEKLIDKYDPLFTVTDSNMVNWRSEEVMQCIPEKAGSTASSLIGRSGRPVAGGPHVIQETEIDIVRHFLNTVCPKGLYERFEFEKFLEGKIGAGQKQYICLDPDNAHIRIVITCLIILTDEGYRNNRLLRHYAAFYLLDHLMAVDLSAAELSKDLKAEVGPLLVNLLTKECGIDALFWPFVLNVTFKTWQEDEGILLQEARGEWVYSMEGVQQVALWLKDSLVVKYVDGKEGEALIEAVKDPKANLHELVLGRAAQHMATHMFRRGEFTKQQFLSAACFIRGYLDRLDKKKAKKMVDISDYYIGINRGLNPYEKESFAIEELNRVEEWASGVLNRVSDTPEQASQWEIHCALAMFQLCHDKDTDKIYLSRARKALELDPRNWHACHFLISNDKKMPDEEAIELLSKAKREIDEIRRKDAHWAEDSGNPALLARITLELGGRQWNLGTDLKAAAQTHRESLHINYVRFRDYVPLLERYLEKDEPAEFIAFIEAINHTHEKWAPCLDDLVHQFLGKYEVQKSQMLARAANAMKRWDVIETLFDLAIHLATEKGSYDLLFYLHSAYAKTLRAAADETFKAKVIDVQQEALKLLKEHPSDAISPYAVEDMKNSLAQGYLETAFMRDVPDEQIQTFGRRIESLLPTELDDKVDVWTSIDRTCCLIRFHHKQNSESPAARAWTRRIVRAGLELLSDDDSENDDSAYWVLARLFATVGDQQNAEIVWRLRSMFQFEAQKQWDTWLAAQPKNIQSQAIARNSATLSRTVSEVRFEPMDASTANLSTPPDLQASTPSLLEMVSEQPIPEKEAEDGGDAASNGGGSSQDSDTEPADSSKDSSPTTSSASSVLASAPSEPTSMVNCAGCGHPWTFVDVDMYDCADCVGTQQLCQECYERLPRGELSGRLGLACRPGHEHVRIPAWDPAAAVLAAETKTGAAPKNSVPLPNQPADALAWISVDEWKARLRELYLDGAAGKVVGGTVA</sequence>
<dbReference type="Pfam" id="PF17109">
    <property type="entry name" value="Goodbye"/>
    <property type="match status" value="1"/>
</dbReference>
<dbReference type="InterPro" id="IPR031350">
    <property type="entry name" value="Goodbye_dom"/>
</dbReference>
<evidence type="ECO:0000256" key="2">
    <source>
        <dbReference type="SAM" id="MobiDB-lite"/>
    </source>
</evidence>
<name>A0ABR2HJY3_9PEZI</name>
<feature type="domain" description="Nephrocystin 3-like N-terminal" evidence="4">
    <location>
        <begin position="303"/>
        <end position="468"/>
    </location>
</feature>
<proteinExistence type="predicted"/>